<evidence type="ECO:0000256" key="4">
    <source>
        <dbReference type="ARBA" id="ARBA00022490"/>
    </source>
</evidence>
<comment type="caution">
    <text evidence="8">The sequence shown here is derived from an EMBL/GenBank/DDBJ whole genome shotgun (WGS) entry which is preliminary data.</text>
</comment>
<dbReference type="Proteomes" id="UP000762676">
    <property type="component" value="Unassembled WGS sequence"/>
</dbReference>
<name>A0AAV4G5S7_9GAST</name>
<feature type="domain" description="Thioredoxin" evidence="7">
    <location>
        <begin position="7"/>
        <end position="122"/>
    </location>
</feature>
<dbReference type="InterPro" id="IPR045108">
    <property type="entry name" value="TXNDC17-like"/>
</dbReference>
<evidence type="ECO:0000256" key="6">
    <source>
        <dbReference type="ARBA" id="ARBA00023284"/>
    </source>
</evidence>
<dbReference type="GO" id="GO:0005829">
    <property type="term" value="C:cytosol"/>
    <property type="evidence" value="ECO:0007669"/>
    <property type="project" value="TreeGrafter"/>
</dbReference>
<dbReference type="PANTHER" id="PTHR12452:SF0">
    <property type="entry name" value="THIOREDOXIN DOMAIN-CONTAINING PROTEIN 17"/>
    <property type="match status" value="1"/>
</dbReference>
<dbReference type="Pfam" id="PF06110">
    <property type="entry name" value="TXD17-like_Trx"/>
    <property type="match status" value="1"/>
</dbReference>
<dbReference type="SUPFAM" id="SSF52833">
    <property type="entry name" value="Thioredoxin-like"/>
    <property type="match status" value="1"/>
</dbReference>
<dbReference type="InterPro" id="IPR036249">
    <property type="entry name" value="Thioredoxin-like_sf"/>
</dbReference>
<evidence type="ECO:0000313" key="9">
    <source>
        <dbReference type="Proteomes" id="UP000762676"/>
    </source>
</evidence>
<evidence type="ECO:0000256" key="1">
    <source>
        <dbReference type="ARBA" id="ARBA00004496"/>
    </source>
</evidence>
<sequence>MVKKIEVEGYNALIECLKENNTGTVFVHFSGSLDENGVNWCPDCVKADPVIARNVDKAPEDSIFIHCHVGPKAYWKDQNNDFRQDPKFYLRCVPTLLRIGSPQRLQEDQCCSDDLVQMMLEETEENVTPRY</sequence>
<evidence type="ECO:0000256" key="5">
    <source>
        <dbReference type="ARBA" id="ARBA00023157"/>
    </source>
</evidence>
<dbReference type="PANTHER" id="PTHR12452">
    <property type="entry name" value="42-9-9 PROTEIN-RELATED"/>
    <property type="match status" value="1"/>
</dbReference>
<dbReference type="AlphaFoldDB" id="A0AAV4G5S7"/>
<organism evidence="8 9">
    <name type="scientific">Elysia marginata</name>
    <dbReference type="NCBI Taxonomy" id="1093978"/>
    <lineage>
        <taxon>Eukaryota</taxon>
        <taxon>Metazoa</taxon>
        <taxon>Spiralia</taxon>
        <taxon>Lophotrochozoa</taxon>
        <taxon>Mollusca</taxon>
        <taxon>Gastropoda</taxon>
        <taxon>Heterobranchia</taxon>
        <taxon>Euthyneura</taxon>
        <taxon>Panpulmonata</taxon>
        <taxon>Sacoglossa</taxon>
        <taxon>Placobranchoidea</taxon>
        <taxon>Plakobranchidae</taxon>
        <taxon>Elysia</taxon>
    </lineage>
</organism>
<evidence type="ECO:0000313" key="8">
    <source>
        <dbReference type="EMBL" id="GFR80430.1"/>
    </source>
</evidence>
<dbReference type="FunFam" id="3.40.30.10:FF:000124">
    <property type="entry name" value="Thioredoxin domain-containing 17"/>
    <property type="match status" value="1"/>
</dbReference>
<evidence type="ECO:0000256" key="3">
    <source>
        <dbReference type="ARBA" id="ARBA00016949"/>
    </source>
</evidence>
<gene>
    <name evidence="8" type="ORF">ElyMa_000581100</name>
</gene>
<comment type="similarity">
    <text evidence="2">Belongs to the thioredoxin family.</text>
</comment>
<evidence type="ECO:0000256" key="2">
    <source>
        <dbReference type="ARBA" id="ARBA00008987"/>
    </source>
</evidence>
<dbReference type="CDD" id="cd02952">
    <property type="entry name" value="TRP14_like"/>
    <property type="match status" value="1"/>
</dbReference>
<reference evidence="8 9" key="1">
    <citation type="journal article" date="2021" name="Elife">
        <title>Chloroplast acquisition without the gene transfer in kleptoplastic sea slugs, Plakobranchus ocellatus.</title>
        <authorList>
            <person name="Maeda T."/>
            <person name="Takahashi S."/>
            <person name="Yoshida T."/>
            <person name="Shimamura S."/>
            <person name="Takaki Y."/>
            <person name="Nagai Y."/>
            <person name="Toyoda A."/>
            <person name="Suzuki Y."/>
            <person name="Arimoto A."/>
            <person name="Ishii H."/>
            <person name="Satoh N."/>
            <person name="Nishiyama T."/>
            <person name="Hasebe M."/>
            <person name="Maruyama T."/>
            <person name="Minagawa J."/>
            <person name="Obokata J."/>
            <person name="Shigenobu S."/>
        </authorList>
    </citation>
    <scope>NUCLEOTIDE SEQUENCE [LARGE SCALE GENOMIC DNA]</scope>
</reference>
<evidence type="ECO:0000259" key="7">
    <source>
        <dbReference type="Pfam" id="PF06110"/>
    </source>
</evidence>
<keyword evidence="9" id="KW-1185">Reference proteome</keyword>
<accession>A0AAV4G5S7</accession>
<dbReference type="InterPro" id="IPR010357">
    <property type="entry name" value="TXNDC17_dom"/>
</dbReference>
<dbReference type="EMBL" id="BMAT01001132">
    <property type="protein sequence ID" value="GFR80430.1"/>
    <property type="molecule type" value="Genomic_DNA"/>
</dbReference>
<keyword evidence="4" id="KW-0963">Cytoplasm</keyword>
<keyword evidence="6" id="KW-0676">Redox-active center</keyword>
<dbReference type="GO" id="GO:0047134">
    <property type="term" value="F:protein-disulfide reductase [NAD(P)H] activity"/>
    <property type="evidence" value="ECO:0007669"/>
    <property type="project" value="InterPro"/>
</dbReference>
<comment type="subcellular location">
    <subcellularLocation>
        <location evidence="1">Cytoplasm</location>
    </subcellularLocation>
</comment>
<dbReference type="Gene3D" id="3.40.30.10">
    <property type="entry name" value="Glutaredoxin"/>
    <property type="match status" value="1"/>
</dbReference>
<protein>
    <recommendedName>
        <fullName evidence="3">Thioredoxin domain-containing protein 17</fullName>
    </recommendedName>
</protein>
<proteinExistence type="inferred from homology"/>
<keyword evidence="5" id="KW-1015">Disulfide bond</keyword>